<dbReference type="GO" id="GO:0070967">
    <property type="term" value="F:coenzyme F420 binding"/>
    <property type="evidence" value="ECO:0007669"/>
    <property type="project" value="TreeGrafter"/>
</dbReference>
<accession>A0AA37PKG0</accession>
<dbReference type="GO" id="GO:0005829">
    <property type="term" value="C:cytosol"/>
    <property type="evidence" value="ECO:0007669"/>
    <property type="project" value="TreeGrafter"/>
</dbReference>
<dbReference type="EMBL" id="BFCH01000018">
    <property type="protein sequence ID" value="GBG39116.1"/>
    <property type="molecule type" value="Genomic_DNA"/>
</dbReference>
<dbReference type="Gene3D" id="2.30.110.10">
    <property type="entry name" value="Electron Transport, Fmn-binding Protein, Chain A"/>
    <property type="match status" value="1"/>
</dbReference>
<reference evidence="4" key="4">
    <citation type="submission" date="2022-04" db="EMBL/GenBank/DDBJ databases">
        <authorList>
            <person name="Komine T."/>
            <person name="Fukano H."/>
            <person name="Wada S."/>
        </authorList>
    </citation>
    <scope>NUCLEOTIDE SEQUENCE</scope>
    <source>
        <strain evidence="4">NJB18185</strain>
    </source>
</reference>
<dbReference type="PANTHER" id="PTHR35176">
    <property type="entry name" value="HEME OXYGENASE HI_0854-RELATED"/>
    <property type="match status" value="1"/>
</dbReference>
<dbReference type="InterPro" id="IPR012349">
    <property type="entry name" value="Split_barrel_FMN-bd"/>
</dbReference>
<dbReference type="PANTHER" id="PTHR35176:SF11">
    <property type="entry name" value="PYRIDOXAMINE 5'-PHOSPHATE OXIDASE FAMILY PROTEIN"/>
    <property type="match status" value="1"/>
</dbReference>
<dbReference type="InterPro" id="IPR019965">
    <property type="entry name" value="PPOX_F420-dep_Rv2061_put"/>
</dbReference>
<comment type="caution">
    <text evidence="4">The sequence shown here is derived from an EMBL/GenBank/DDBJ whole genome shotgun (WGS) entry which is preliminary data.</text>
</comment>
<reference evidence="3" key="1">
    <citation type="journal article" date="2018" name="Genome Announc.">
        <title>Draft Genome Sequence of Mycobacterium montefiorense Isolated from Japanese Black Salamander (Hynobius nigrescens).</title>
        <authorList>
            <person name="Fukano H."/>
            <person name="Yoshida M."/>
            <person name="Shimizu A."/>
            <person name="Iwao H."/>
            <person name="Katayama Y."/>
            <person name="Omatsu T."/>
            <person name="Mizutani T."/>
            <person name="Kurata O."/>
            <person name="Wada S."/>
            <person name="Hoshino Y."/>
        </authorList>
    </citation>
    <scope>NUCLEOTIDE SEQUENCE</scope>
    <source>
        <strain evidence="3">BS</strain>
    </source>
</reference>
<dbReference type="InterPro" id="IPR011576">
    <property type="entry name" value="Pyridox_Oxase_N"/>
</dbReference>
<sequence>MSKDATARLGDEKFVSLTTFKRNGDAVAAPMWIVGDGAHLSVWTPADSWKVKRIRHDPRVTLTACGRTGKVRAGQPVVAGTAEVITDPGEVARVESLVKRKYGFGFRVVTLLETIAARGRKPRFALRVTLPAGG</sequence>
<proteinExistence type="predicted"/>
<evidence type="ECO:0000256" key="1">
    <source>
        <dbReference type="ARBA" id="ARBA00023002"/>
    </source>
</evidence>
<dbReference type="NCBIfam" id="TIGR03666">
    <property type="entry name" value="Rv2061_F420"/>
    <property type="match status" value="1"/>
</dbReference>
<dbReference type="InterPro" id="IPR052019">
    <property type="entry name" value="F420H2_bilvrd_red/Heme_oxyg"/>
</dbReference>
<evidence type="ECO:0000313" key="6">
    <source>
        <dbReference type="Proteomes" id="UP001139505"/>
    </source>
</evidence>
<dbReference type="AlphaFoldDB" id="A0AA37PKG0"/>
<dbReference type="SUPFAM" id="SSF50475">
    <property type="entry name" value="FMN-binding split barrel"/>
    <property type="match status" value="1"/>
</dbReference>
<name>A0AA37PKG0_9MYCO</name>
<gene>
    <name evidence="3" type="ORF">MmonteBS_34880</name>
    <name evidence="4" type="ORF">NJB18185_11460</name>
</gene>
<dbReference type="Proteomes" id="UP000245060">
    <property type="component" value="Unassembled WGS sequence"/>
</dbReference>
<evidence type="ECO:0000259" key="2">
    <source>
        <dbReference type="Pfam" id="PF01243"/>
    </source>
</evidence>
<evidence type="ECO:0000313" key="3">
    <source>
        <dbReference type="EMBL" id="GBG39116.1"/>
    </source>
</evidence>
<reference evidence="5" key="2">
    <citation type="submission" date="2018-04" db="EMBL/GenBank/DDBJ databases">
        <title>Draft genome sequence of Mycobacterium montefiorense isolated from Japanese black salamander.</title>
        <authorList>
            <person name="Fukano H."/>
            <person name="Yoshida M."/>
            <person name="Shimizu A."/>
            <person name="Iwao H."/>
            <person name="Kurata O."/>
            <person name="Katayama Y."/>
            <person name="Omatsu T."/>
            <person name="Mizutani T."/>
            <person name="Wada S."/>
            <person name="Hoshino Y."/>
        </authorList>
    </citation>
    <scope>NUCLEOTIDE SEQUENCE [LARGE SCALE GENOMIC DNA]</scope>
    <source>
        <strain evidence="5">BS</strain>
    </source>
</reference>
<evidence type="ECO:0000313" key="5">
    <source>
        <dbReference type="Proteomes" id="UP000245060"/>
    </source>
</evidence>
<keyword evidence="1" id="KW-0560">Oxidoreductase</keyword>
<dbReference type="GO" id="GO:0016627">
    <property type="term" value="F:oxidoreductase activity, acting on the CH-CH group of donors"/>
    <property type="evidence" value="ECO:0007669"/>
    <property type="project" value="TreeGrafter"/>
</dbReference>
<protein>
    <submittedName>
        <fullName evidence="4">PPOX class F420-dependent oxidoreductase</fullName>
    </submittedName>
</protein>
<dbReference type="Pfam" id="PF01243">
    <property type="entry name" value="PNPOx_N"/>
    <property type="match status" value="1"/>
</dbReference>
<keyword evidence="5" id="KW-1185">Reference proteome</keyword>
<dbReference type="EMBL" id="BQYH01000005">
    <property type="protein sequence ID" value="GKU71370.1"/>
    <property type="molecule type" value="Genomic_DNA"/>
</dbReference>
<evidence type="ECO:0000313" key="4">
    <source>
        <dbReference type="EMBL" id="GKU71370.1"/>
    </source>
</evidence>
<organism evidence="4 6">
    <name type="scientific">Mycobacterium montefiorense</name>
    <dbReference type="NCBI Taxonomy" id="154654"/>
    <lineage>
        <taxon>Bacteria</taxon>
        <taxon>Bacillati</taxon>
        <taxon>Actinomycetota</taxon>
        <taxon>Actinomycetes</taxon>
        <taxon>Mycobacteriales</taxon>
        <taxon>Mycobacteriaceae</taxon>
        <taxon>Mycobacterium</taxon>
        <taxon>Mycobacterium simiae complex</taxon>
    </lineage>
</organism>
<feature type="domain" description="Pyridoxamine 5'-phosphate oxidase N-terminal" evidence="2">
    <location>
        <begin position="5"/>
        <end position="103"/>
    </location>
</feature>
<reference evidence="4" key="3">
    <citation type="journal article" date="2022" name="Microbiol. Resour. Announc.">
        <title>Draft Genome Sequences of Eight Mycobacterium montefiorense Strains Isolated from Salamanders in Captivity.</title>
        <authorList>
            <person name="Komine T."/>
            <person name="Ihara H."/>
            <person name="Fukano H."/>
            <person name="Hoshino Y."/>
            <person name="Kurata O."/>
            <person name="Wada S."/>
        </authorList>
    </citation>
    <scope>NUCLEOTIDE SEQUENCE</scope>
    <source>
        <strain evidence="4">NJB18185</strain>
    </source>
</reference>
<dbReference type="Proteomes" id="UP001139505">
    <property type="component" value="Unassembled WGS sequence"/>
</dbReference>
<dbReference type="RefSeq" id="WP_108923825.1">
    <property type="nucleotide sequence ID" value="NZ_BFCH01000018.1"/>
</dbReference>